<dbReference type="EMBL" id="JACHMN010000001">
    <property type="protein sequence ID" value="MBB5867749.1"/>
    <property type="molecule type" value="Genomic_DNA"/>
</dbReference>
<gene>
    <name evidence="2" type="ORF">F4553_001128</name>
</gene>
<keyword evidence="2" id="KW-0808">Transferase</keyword>
<evidence type="ECO:0000313" key="2">
    <source>
        <dbReference type="EMBL" id="MBB5867749.1"/>
    </source>
</evidence>
<keyword evidence="3" id="KW-1185">Reference proteome</keyword>
<name>A0A841BKM9_9ACTN</name>
<reference evidence="2 3" key="1">
    <citation type="submission" date="2020-08" db="EMBL/GenBank/DDBJ databases">
        <title>Sequencing the genomes of 1000 actinobacteria strains.</title>
        <authorList>
            <person name="Klenk H.-P."/>
        </authorList>
    </citation>
    <scope>NUCLEOTIDE SEQUENCE [LARGE SCALE GENOMIC DNA]</scope>
    <source>
        <strain evidence="2 3">DSM 45362</strain>
    </source>
</reference>
<sequence>MTLTTRMLTPETWDDFAALVEANNGVWGGCWCMGFHPEGVGAGHTREGNREAKLRHVTRGTVHQVLVYDGDRCVGWCQFGPPPELPNIKNRRTYDQGAADLPDWRIGCIFTNAKDRGKGVAAVAVAAALDEIRRAGGGTVEAYPEQTEDRPAQRGAYLHTGPEELYARHGFTRVRKIAKWRWVVRTRL</sequence>
<dbReference type="PROSITE" id="PS51186">
    <property type="entry name" value="GNAT"/>
    <property type="match status" value="1"/>
</dbReference>
<feature type="domain" description="N-acetyltransferase" evidence="1">
    <location>
        <begin position="3"/>
        <end position="188"/>
    </location>
</feature>
<dbReference type="RefSeq" id="WP_246465824.1">
    <property type="nucleotide sequence ID" value="NZ_JACHMN010000001.1"/>
</dbReference>
<proteinExistence type="predicted"/>
<dbReference type="SUPFAM" id="SSF55729">
    <property type="entry name" value="Acyl-CoA N-acyltransferases (Nat)"/>
    <property type="match status" value="1"/>
</dbReference>
<protein>
    <submittedName>
        <fullName evidence="2">GNAT superfamily N-acetyltransferase</fullName>
    </submittedName>
</protein>
<dbReference type="Proteomes" id="UP000587527">
    <property type="component" value="Unassembled WGS sequence"/>
</dbReference>
<dbReference type="InterPro" id="IPR016181">
    <property type="entry name" value="Acyl_CoA_acyltransferase"/>
</dbReference>
<evidence type="ECO:0000259" key="1">
    <source>
        <dbReference type="PROSITE" id="PS51186"/>
    </source>
</evidence>
<organism evidence="2 3">
    <name type="scientific">Allocatelliglobosispora scoriae</name>
    <dbReference type="NCBI Taxonomy" id="643052"/>
    <lineage>
        <taxon>Bacteria</taxon>
        <taxon>Bacillati</taxon>
        <taxon>Actinomycetota</taxon>
        <taxon>Actinomycetes</taxon>
        <taxon>Micromonosporales</taxon>
        <taxon>Micromonosporaceae</taxon>
        <taxon>Allocatelliglobosispora</taxon>
    </lineage>
</organism>
<comment type="caution">
    <text evidence="2">The sequence shown here is derived from an EMBL/GenBank/DDBJ whole genome shotgun (WGS) entry which is preliminary data.</text>
</comment>
<dbReference type="AlphaFoldDB" id="A0A841BKM9"/>
<evidence type="ECO:0000313" key="3">
    <source>
        <dbReference type="Proteomes" id="UP000587527"/>
    </source>
</evidence>
<dbReference type="Gene3D" id="3.40.630.30">
    <property type="match status" value="1"/>
</dbReference>
<accession>A0A841BKM9</accession>
<dbReference type="Pfam" id="PF00583">
    <property type="entry name" value="Acetyltransf_1"/>
    <property type="match status" value="1"/>
</dbReference>
<dbReference type="InterPro" id="IPR000182">
    <property type="entry name" value="GNAT_dom"/>
</dbReference>
<dbReference type="GO" id="GO:0016747">
    <property type="term" value="F:acyltransferase activity, transferring groups other than amino-acyl groups"/>
    <property type="evidence" value="ECO:0007669"/>
    <property type="project" value="InterPro"/>
</dbReference>